<keyword evidence="2" id="KW-1185">Reference proteome</keyword>
<organism evidence="1 2">
    <name type="scientific">Persea americana</name>
    <name type="common">Avocado</name>
    <dbReference type="NCBI Taxonomy" id="3435"/>
    <lineage>
        <taxon>Eukaryota</taxon>
        <taxon>Viridiplantae</taxon>
        <taxon>Streptophyta</taxon>
        <taxon>Embryophyta</taxon>
        <taxon>Tracheophyta</taxon>
        <taxon>Spermatophyta</taxon>
        <taxon>Magnoliopsida</taxon>
        <taxon>Magnoliidae</taxon>
        <taxon>Laurales</taxon>
        <taxon>Lauraceae</taxon>
        <taxon>Persea</taxon>
    </lineage>
</organism>
<reference evidence="1 2" key="1">
    <citation type="journal article" date="2022" name="Hortic Res">
        <title>A haplotype resolved chromosomal level avocado genome allows analysis of novel avocado genes.</title>
        <authorList>
            <person name="Nath O."/>
            <person name="Fletcher S.J."/>
            <person name="Hayward A."/>
            <person name="Shaw L.M."/>
            <person name="Masouleh A.K."/>
            <person name="Furtado A."/>
            <person name="Henry R.J."/>
            <person name="Mitter N."/>
        </authorList>
    </citation>
    <scope>NUCLEOTIDE SEQUENCE [LARGE SCALE GENOMIC DNA]</scope>
    <source>
        <strain evidence="2">cv. Hass</strain>
    </source>
</reference>
<dbReference type="Proteomes" id="UP001234297">
    <property type="component" value="Chromosome 7"/>
</dbReference>
<evidence type="ECO:0000313" key="2">
    <source>
        <dbReference type="Proteomes" id="UP001234297"/>
    </source>
</evidence>
<comment type="caution">
    <text evidence="1">The sequence shown here is derived from an EMBL/GenBank/DDBJ whole genome shotgun (WGS) entry which is preliminary data.</text>
</comment>
<sequence>MSLCLFNIKSYMDPHPTTNRQSCFKHQILSESNKNCKILQNGQKKATHEVSGHFDTIWPNFNPPTAEQELPAVTVSKTSNLRSEPMDGLKIPPKGSTPNFK</sequence>
<protein>
    <submittedName>
        <fullName evidence="1">Uncharacterized protein</fullName>
    </submittedName>
</protein>
<accession>A0ACC2LAF3</accession>
<dbReference type="EMBL" id="CM056815">
    <property type="protein sequence ID" value="KAJ8630278.1"/>
    <property type="molecule type" value="Genomic_DNA"/>
</dbReference>
<name>A0ACC2LAF3_PERAE</name>
<gene>
    <name evidence="1" type="ORF">MRB53_023601</name>
</gene>
<proteinExistence type="predicted"/>
<evidence type="ECO:0000313" key="1">
    <source>
        <dbReference type="EMBL" id="KAJ8630278.1"/>
    </source>
</evidence>